<dbReference type="OrthoDB" id="9807749at2"/>
<evidence type="ECO:0000256" key="6">
    <source>
        <dbReference type="ARBA" id="ARBA00022605"/>
    </source>
</evidence>
<gene>
    <name evidence="9 12" type="primary">hisA</name>
    <name evidence="12" type="ORF">NCTC11541_01425</name>
</gene>
<evidence type="ECO:0000313" key="13">
    <source>
        <dbReference type="Proteomes" id="UP000278157"/>
    </source>
</evidence>
<evidence type="ECO:0000256" key="4">
    <source>
        <dbReference type="ARBA" id="ARBA00009667"/>
    </source>
</evidence>
<feature type="active site" description="Proton acceptor" evidence="9">
    <location>
        <position position="10"/>
    </location>
</feature>
<keyword evidence="7 9" id="KW-0368">Histidine biosynthesis</keyword>
<dbReference type="UniPathway" id="UPA00031">
    <property type="reaction ID" value="UER00009"/>
</dbReference>
<dbReference type="InterPro" id="IPR006062">
    <property type="entry name" value="His_biosynth"/>
</dbReference>
<dbReference type="InterPro" id="IPR013785">
    <property type="entry name" value="Aldolase_TIM"/>
</dbReference>
<comment type="subcellular location">
    <subcellularLocation>
        <location evidence="2 9 11">Cytoplasm</location>
    </subcellularLocation>
</comment>
<evidence type="ECO:0000256" key="7">
    <source>
        <dbReference type="ARBA" id="ARBA00023102"/>
    </source>
</evidence>
<dbReference type="Proteomes" id="UP000278157">
    <property type="component" value="Chromosome"/>
</dbReference>
<dbReference type="PANTHER" id="PTHR43090:SF2">
    <property type="entry name" value="1-(5-PHOSPHORIBOSYL)-5-[(5-PHOSPHORIBOSYLAMINO)METHYLIDENEAMINO] IMIDAZOLE-4-CARBOXAMIDE ISOMERASE"/>
    <property type="match status" value="1"/>
</dbReference>
<dbReference type="SUPFAM" id="SSF51366">
    <property type="entry name" value="Ribulose-phoshate binding barrel"/>
    <property type="match status" value="1"/>
</dbReference>
<sequence length="245" mass="26973">MKSELIPAIDLIDGEVVRLVKGEYESKQSYDFKPLKKLKEYERAGAKWLHLVDLSGAKEPNKRQFELIQSLALNLNANLQVGGGIRTKAEVKNLLESGVKRVVIGSLALTNPPFCVEILREFGADKLCLALDVKPVREDFYLALNAWQDTSEKKLFEVLELYAKEGLKHILCTDISKDGTLSGVNVGLYEQIALNFPHIHTQASGGVAGLEDLKKLKGLCGGVIVGKALLEGIFNIKEGLQCLEN</sequence>
<keyword evidence="6 9" id="KW-0028">Amino-acid biosynthesis</keyword>
<protein>
    <recommendedName>
        <fullName evidence="9 11">1-(5-phosphoribosyl)-5-[(5-phosphoribosylamino)methylideneamino] imidazole-4-carboxamide isomerase</fullName>
        <ecNumber evidence="9 11">5.3.1.16</ecNumber>
    </recommendedName>
    <alternativeName>
        <fullName evidence="9">Phosphoribosylformimino-5-aminoimidazole carboxamide ribotide isomerase</fullName>
    </alternativeName>
</protein>
<evidence type="ECO:0000256" key="10">
    <source>
        <dbReference type="RuleBase" id="RU003657"/>
    </source>
</evidence>
<dbReference type="Pfam" id="PF00977">
    <property type="entry name" value="His_biosynth"/>
    <property type="match status" value="1"/>
</dbReference>
<name>A0A3S4TGJ4_CAMUP</name>
<comment type="catalytic activity">
    <reaction evidence="1 9 11">
        <text>1-(5-phospho-beta-D-ribosyl)-5-[(5-phospho-beta-D-ribosylamino)methylideneamino]imidazole-4-carboxamide = 5-[(5-phospho-1-deoxy-D-ribulos-1-ylimino)methylamino]-1-(5-phospho-beta-D-ribosyl)imidazole-4-carboxamide</text>
        <dbReference type="Rhea" id="RHEA:15469"/>
        <dbReference type="ChEBI" id="CHEBI:58435"/>
        <dbReference type="ChEBI" id="CHEBI:58525"/>
        <dbReference type="EC" id="5.3.1.16"/>
    </reaction>
</comment>
<evidence type="ECO:0000256" key="2">
    <source>
        <dbReference type="ARBA" id="ARBA00004496"/>
    </source>
</evidence>
<dbReference type="AlphaFoldDB" id="A0A3S4TGJ4"/>
<dbReference type="InterPro" id="IPR023016">
    <property type="entry name" value="HisA/PriA"/>
</dbReference>
<dbReference type="EMBL" id="LR134372">
    <property type="protein sequence ID" value="VEG85368.1"/>
    <property type="molecule type" value="Genomic_DNA"/>
</dbReference>
<comment type="similarity">
    <text evidence="4 9 10">Belongs to the HisA/HisF family.</text>
</comment>
<accession>A0A3S4TGJ4</accession>
<dbReference type="RefSeq" id="WP_027304710.1">
    <property type="nucleotide sequence ID" value="NZ_CBCRZS010000025.1"/>
</dbReference>
<dbReference type="EC" id="5.3.1.16" evidence="9 11"/>
<dbReference type="PANTHER" id="PTHR43090">
    <property type="entry name" value="1-(5-PHOSPHORIBOSYL)-5-[(5-PHOSPHORIBOSYLAMINO)METHYLIDENEAMINO] IMIDAZOLE-4-CARBOXAMIDE ISOMERASE"/>
    <property type="match status" value="1"/>
</dbReference>
<dbReference type="InterPro" id="IPR006063">
    <property type="entry name" value="HisA_bact_arch"/>
</dbReference>
<keyword evidence="5 9" id="KW-0963">Cytoplasm</keyword>
<dbReference type="Gene3D" id="3.20.20.70">
    <property type="entry name" value="Aldolase class I"/>
    <property type="match status" value="1"/>
</dbReference>
<evidence type="ECO:0000256" key="9">
    <source>
        <dbReference type="HAMAP-Rule" id="MF_01014"/>
    </source>
</evidence>
<dbReference type="NCBIfam" id="TIGR00007">
    <property type="entry name" value="1-(5-phosphoribosyl)-5-[(5-phosphoribosylamino)methylideneamino]imidazole-4-carboxamide isomerase"/>
    <property type="match status" value="1"/>
</dbReference>
<dbReference type="GO" id="GO:0000105">
    <property type="term" value="P:L-histidine biosynthetic process"/>
    <property type="evidence" value="ECO:0007669"/>
    <property type="project" value="UniProtKB-UniRule"/>
</dbReference>
<feature type="active site" description="Proton donor" evidence="9">
    <location>
        <position position="132"/>
    </location>
</feature>
<comment type="pathway">
    <text evidence="3 9 11">Amino-acid biosynthesis; L-histidine biosynthesis; L-histidine from 5-phospho-alpha-D-ribose 1-diphosphate: step 4/9.</text>
</comment>
<proteinExistence type="inferred from homology"/>
<evidence type="ECO:0000256" key="1">
    <source>
        <dbReference type="ARBA" id="ARBA00000901"/>
    </source>
</evidence>
<dbReference type="GO" id="GO:0005737">
    <property type="term" value="C:cytoplasm"/>
    <property type="evidence" value="ECO:0007669"/>
    <property type="project" value="UniProtKB-SubCell"/>
</dbReference>
<dbReference type="GO" id="GO:0003949">
    <property type="term" value="F:1-(5-phosphoribosyl)-5-[(5-phosphoribosylamino)methylideneamino]imidazole-4-carboxamide isomerase activity"/>
    <property type="evidence" value="ECO:0007669"/>
    <property type="project" value="UniProtKB-UniRule"/>
</dbReference>
<evidence type="ECO:0000256" key="11">
    <source>
        <dbReference type="RuleBase" id="RU003658"/>
    </source>
</evidence>
<dbReference type="InterPro" id="IPR044524">
    <property type="entry name" value="Isoase_HisA-like"/>
</dbReference>
<dbReference type="HAMAP" id="MF_01014">
    <property type="entry name" value="HisA"/>
    <property type="match status" value="1"/>
</dbReference>
<evidence type="ECO:0000256" key="3">
    <source>
        <dbReference type="ARBA" id="ARBA00005133"/>
    </source>
</evidence>
<keyword evidence="8 9" id="KW-0413">Isomerase</keyword>
<dbReference type="CDD" id="cd04732">
    <property type="entry name" value="HisA"/>
    <property type="match status" value="1"/>
</dbReference>
<dbReference type="InterPro" id="IPR011060">
    <property type="entry name" value="RibuloseP-bd_barrel"/>
</dbReference>
<organism evidence="12 13">
    <name type="scientific">Campylobacter upsaliensis</name>
    <dbReference type="NCBI Taxonomy" id="28080"/>
    <lineage>
        <taxon>Bacteria</taxon>
        <taxon>Pseudomonadati</taxon>
        <taxon>Campylobacterota</taxon>
        <taxon>Epsilonproteobacteria</taxon>
        <taxon>Campylobacterales</taxon>
        <taxon>Campylobacteraceae</taxon>
        <taxon>Campylobacter</taxon>
    </lineage>
</organism>
<evidence type="ECO:0000313" key="12">
    <source>
        <dbReference type="EMBL" id="VEG85368.1"/>
    </source>
</evidence>
<evidence type="ECO:0000256" key="8">
    <source>
        <dbReference type="ARBA" id="ARBA00023235"/>
    </source>
</evidence>
<dbReference type="GO" id="GO:0000162">
    <property type="term" value="P:L-tryptophan biosynthetic process"/>
    <property type="evidence" value="ECO:0007669"/>
    <property type="project" value="TreeGrafter"/>
</dbReference>
<dbReference type="FunFam" id="3.20.20.70:FF:000009">
    <property type="entry name" value="1-(5-phosphoribosyl)-5-[(5-phosphoribosylamino)methylideneamino] imidazole-4-carboxamide isomerase"/>
    <property type="match status" value="1"/>
</dbReference>
<evidence type="ECO:0000256" key="5">
    <source>
        <dbReference type="ARBA" id="ARBA00022490"/>
    </source>
</evidence>
<reference evidence="12 13" key="1">
    <citation type="submission" date="2018-12" db="EMBL/GenBank/DDBJ databases">
        <authorList>
            <consortium name="Pathogen Informatics"/>
        </authorList>
    </citation>
    <scope>NUCLEOTIDE SEQUENCE [LARGE SCALE GENOMIC DNA]</scope>
    <source>
        <strain evidence="12 13">NCTC11541</strain>
    </source>
</reference>